<gene>
    <name evidence="1" type="ORF">CSOL1703_00000376</name>
</gene>
<keyword evidence="2" id="KW-1185">Reference proteome</keyword>
<protein>
    <submittedName>
        <fullName evidence="1">Uncharacterized protein</fullName>
    </submittedName>
</protein>
<name>A0A9P0EI16_9HYPO</name>
<dbReference type="AlphaFoldDB" id="A0A9P0EI16"/>
<dbReference type="EMBL" id="CABFOC020000035">
    <property type="protein sequence ID" value="CAH0048430.1"/>
    <property type="molecule type" value="Genomic_DNA"/>
</dbReference>
<comment type="caution">
    <text evidence="1">The sequence shown here is derived from an EMBL/GenBank/DDBJ whole genome shotgun (WGS) entry which is preliminary data.</text>
</comment>
<dbReference type="Proteomes" id="UP000775872">
    <property type="component" value="Unassembled WGS sequence"/>
</dbReference>
<evidence type="ECO:0000313" key="2">
    <source>
        <dbReference type="Proteomes" id="UP000775872"/>
    </source>
</evidence>
<reference evidence="1" key="1">
    <citation type="submission" date="2021-10" db="EMBL/GenBank/DDBJ databases">
        <authorList>
            <person name="Piombo E."/>
        </authorList>
    </citation>
    <scope>NUCLEOTIDE SEQUENCE</scope>
</reference>
<evidence type="ECO:0000313" key="1">
    <source>
        <dbReference type="EMBL" id="CAH0048430.1"/>
    </source>
</evidence>
<organism evidence="1 2">
    <name type="scientific">Clonostachys solani</name>
    <dbReference type="NCBI Taxonomy" id="160281"/>
    <lineage>
        <taxon>Eukaryota</taxon>
        <taxon>Fungi</taxon>
        <taxon>Dikarya</taxon>
        <taxon>Ascomycota</taxon>
        <taxon>Pezizomycotina</taxon>
        <taxon>Sordariomycetes</taxon>
        <taxon>Hypocreomycetidae</taxon>
        <taxon>Hypocreales</taxon>
        <taxon>Bionectriaceae</taxon>
        <taxon>Clonostachys</taxon>
    </lineage>
</organism>
<proteinExistence type="predicted"/>
<sequence length="72" mass="7970">MPPSRSIAVASRLQPSYQAIAISRNPAVLQELTRQGFSAIRLVFTNKENMAQCKWEVEKLTGGHVDTLTNKA</sequence>
<accession>A0A9P0EI16</accession>